<protein>
    <submittedName>
        <fullName evidence="3">Uncharacterized protein</fullName>
    </submittedName>
</protein>
<keyword evidence="2" id="KW-0472">Membrane</keyword>
<accession>A0AAN8FNH7</accession>
<reference evidence="3 4" key="1">
    <citation type="submission" date="2019-10" db="EMBL/GenBank/DDBJ databases">
        <title>Assembly and Annotation for the nematode Trichostrongylus colubriformis.</title>
        <authorList>
            <person name="Martin J."/>
        </authorList>
    </citation>
    <scope>NUCLEOTIDE SEQUENCE [LARGE SCALE GENOMIC DNA]</scope>
    <source>
        <strain evidence="3">G859</strain>
        <tissue evidence="3">Whole worm</tissue>
    </source>
</reference>
<feature type="region of interest" description="Disordered" evidence="1">
    <location>
        <begin position="60"/>
        <end position="119"/>
    </location>
</feature>
<feature type="transmembrane region" description="Helical" evidence="2">
    <location>
        <begin position="33"/>
        <end position="54"/>
    </location>
</feature>
<keyword evidence="2" id="KW-1133">Transmembrane helix</keyword>
<feature type="compositionally biased region" description="Polar residues" evidence="1">
    <location>
        <begin position="92"/>
        <end position="102"/>
    </location>
</feature>
<keyword evidence="2" id="KW-0812">Transmembrane</keyword>
<evidence type="ECO:0000313" key="3">
    <source>
        <dbReference type="EMBL" id="KAK5967508.1"/>
    </source>
</evidence>
<feature type="non-terminal residue" evidence="3">
    <location>
        <position position="1"/>
    </location>
</feature>
<evidence type="ECO:0000256" key="1">
    <source>
        <dbReference type="SAM" id="MobiDB-lite"/>
    </source>
</evidence>
<evidence type="ECO:0000313" key="4">
    <source>
        <dbReference type="Proteomes" id="UP001331761"/>
    </source>
</evidence>
<organism evidence="3 4">
    <name type="scientific">Trichostrongylus colubriformis</name>
    <name type="common">Black scour worm</name>
    <dbReference type="NCBI Taxonomy" id="6319"/>
    <lineage>
        <taxon>Eukaryota</taxon>
        <taxon>Metazoa</taxon>
        <taxon>Ecdysozoa</taxon>
        <taxon>Nematoda</taxon>
        <taxon>Chromadorea</taxon>
        <taxon>Rhabditida</taxon>
        <taxon>Rhabditina</taxon>
        <taxon>Rhabditomorpha</taxon>
        <taxon>Strongyloidea</taxon>
        <taxon>Trichostrongylidae</taxon>
        <taxon>Trichostrongylus</taxon>
    </lineage>
</organism>
<comment type="caution">
    <text evidence="3">The sequence shown here is derived from an EMBL/GenBank/DDBJ whole genome shotgun (WGS) entry which is preliminary data.</text>
</comment>
<dbReference type="AlphaFoldDB" id="A0AAN8FNH7"/>
<feature type="compositionally biased region" description="Basic and acidic residues" evidence="1">
    <location>
        <begin position="103"/>
        <end position="119"/>
    </location>
</feature>
<sequence>DDYVSLVSIALSARRHQLLVLTQKVDTSMVNDFLEVCVTYIGAAVMVTFGLFLCSETPGSSGHGILNKDYEEDPPTRTVRDADVSLHETDSLHSTVTSATTSVKEKTDTDRKSSSKSHVTERELALMIFNPDL</sequence>
<gene>
    <name evidence="3" type="ORF">GCK32_012428</name>
</gene>
<proteinExistence type="predicted"/>
<evidence type="ECO:0000256" key="2">
    <source>
        <dbReference type="SAM" id="Phobius"/>
    </source>
</evidence>
<dbReference type="EMBL" id="WIXE01022416">
    <property type="protein sequence ID" value="KAK5967508.1"/>
    <property type="molecule type" value="Genomic_DNA"/>
</dbReference>
<feature type="compositionally biased region" description="Basic and acidic residues" evidence="1">
    <location>
        <begin position="66"/>
        <end position="91"/>
    </location>
</feature>
<dbReference type="Proteomes" id="UP001331761">
    <property type="component" value="Unassembled WGS sequence"/>
</dbReference>
<name>A0AAN8FNH7_TRICO</name>
<keyword evidence="4" id="KW-1185">Reference proteome</keyword>